<gene>
    <name evidence="1" type="ORF">Mgra_00004154</name>
</gene>
<proteinExistence type="predicted"/>
<evidence type="ECO:0000313" key="1">
    <source>
        <dbReference type="EMBL" id="KAF7636372.1"/>
    </source>
</evidence>
<accession>A0A8S9ZTA4</accession>
<protein>
    <submittedName>
        <fullName evidence="1">Uncharacterized protein</fullName>
    </submittedName>
</protein>
<comment type="caution">
    <text evidence="1">The sequence shown here is derived from an EMBL/GenBank/DDBJ whole genome shotgun (WGS) entry which is preliminary data.</text>
</comment>
<keyword evidence="2" id="KW-1185">Reference proteome</keyword>
<sequence>FSFFCLPQIVWLLKGKYIFIHTYIKCLYIYCRKIKEGEKRKRLFCNVWLDLKHRSILKKRRRKRTDRKKTRTVVERVNWQANSTNT</sequence>
<reference evidence="1" key="1">
    <citation type="journal article" date="2020" name="Ecol. Evol.">
        <title>Genome structure and content of the rice root-knot nematode (Meloidogyne graminicola).</title>
        <authorList>
            <person name="Phan N.T."/>
            <person name="Danchin E.G.J."/>
            <person name="Klopp C."/>
            <person name="Perfus-Barbeoch L."/>
            <person name="Kozlowski D.K."/>
            <person name="Koutsovoulos G.D."/>
            <person name="Lopez-Roques C."/>
            <person name="Bouchez O."/>
            <person name="Zahm M."/>
            <person name="Besnard G."/>
            <person name="Bellafiore S."/>
        </authorList>
    </citation>
    <scope>NUCLEOTIDE SEQUENCE</scope>
    <source>
        <strain evidence="1">VN-18</strain>
    </source>
</reference>
<dbReference type="Proteomes" id="UP000605970">
    <property type="component" value="Unassembled WGS sequence"/>
</dbReference>
<evidence type="ECO:0000313" key="2">
    <source>
        <dbReference type="Proteomes" id="UP000605970"/>
    </source>
</evidence>
<feature type="non-terminal residue" evidence="1">
    <location>
        <position position="86"/>
    </location>
</feature>
<organism evidence="1 2">
    <name type="scientific">Meloidogyne graminicola</name>
    <dbReference type="NCBI Taxonomy" id="189291"/>
    <lineage>
        <taxon>Eukaryota</taxon>
        <taxon>Metazoa</taxon>
        <taxon>Ecdysozoa</taxon>
        <taxon>Nematoda</taxon>
        <taxon>Chromadorea</taxon>
        <taxon>Rhabditida</taxon>
        <taxon>Tylenchina</taxon>
        <taxon>Tylenchomorpha</taxon>
        <taxon>Tylenchoidea</taxon>
        <taxon>Meloidogynidae</taxon>
        <taxon>Meloidogyninae</taxon>
        <taxon>Meloidogyne</taxon>
    </lineage>
</organism>
<name>A0A8S9ZTA4_9BILA</name>
<dbReference type="AlphaFoldDB" id="A0A8S9ZTA4"/>
<dbReference type="EMBL" id="JABEBT010000030">
    <property type="protein sequence ID" value="KAF7636372.1"/>
    <property type="molecule type" value="Genomic_DNA"/>
</dbReference>